<dbReference type="GO" id="GO:0034599">
    <property type="term" value="P:cellular response to oxidative stress"/>
    <property type="evidence" value="ECO:0007669"/>
    <property type="project" value="InterPro"/>
</dbReference>
<dbReference type="GO" id="GO:0008379">
    <property type="term" value="F:thioredoxin peroxidase activity"/>
    <property type="evidence" value="ECO:0007669"/>
    <property type="project" value="InterPro"/>
</dbReference>
<comment type="similarity">
    <text evidence="1 9">Belongs to the peroxiredoxin family. Prx5 subfamily.</text>
</comment>
<protein>
    <recommendedName>
        <fullName evidence="6">Thioredoxin peroxidase</fullName>
    </recommendedName>
    <alternativeName>
        <fullName evidence="7">Thioredoxin-dependent peroxiredoxin</fullName>
    </alternativeName>
</protein>
<dbReference type="PANTHER" id="PTHR10430">
    <property type="entry name" value="PEROXIREDOXIN"/>
    <property type="match status" value="1"/>
</dbReference>
<evidence type="ECO:0000256" key="1">
    <source>
        <dbReference type="ARBA" id="ARBA00010505"/>
    </source>
</evidence>
<dbReference type="Pfam" id="PF08534">
    <property type="entry name" value="Redoxin"/>
    <property type="match status" value="1"/>
</dbReference>
<dbReference type="RefSeq" id="XP_035323262.1">
    <property type="nucleotide sequence ID" value="XM_035467250.1"/>
</dbReference>
<dbReference type="OrthoDB" id="195498at2759"/>
<feature type="active site" description="Cysteine sulfenic acid (-SOH) intermediate" evidence="8">
    <location>
        <position position="61"/>
    </location>
</feature>
<evidence type="ECO:0000256" key="9">
    <source>
        <dbReference type="RuleBase" id="RU366011"/>
    </source>
</evidence>
<evidence type="ECO:0000259" key="10">
    <source>
        <dbReference type="Pfam" id="PF08534"/>
    </source>
</evidence>
<reference evidence="11" key="1">
    <citation type="submission" date="2020-03" db="EMBL/GenBank/DDBJ databases">
        <title>Site-based positive gene gene selection in Geosmithia morbida across the United States reveals a broad range of putative effectors and factors for local host and environmental adapation.</title>
        <authorList>
            <person name="Onufrak A."/>
            <person name="Murdoch R.W."/>
            <person name="Gazis R."/>
            <person name="Huff M."/>
            <person name="Staton M."/>
            <person name="Klingeman W."/>
            <person name="Hadziabdic D."/>
        </authorList>
    </citation>
    <scope>NUCLEOTIDE SEQUENCE</scope>
    <source>
        <strain evidence="11">1262</strain>
    </source>
</reference>
<evidence type="ECO:0000256" key="7">
    <source>
        <dbReference type="ARBA" id="ARBA00079296"/>
    </source>
</evidence>
<dbReference type="PANTHER" id="PTHR10430:SF16">
    <property type="entry name" value="PEROXIREDOXIN-5, MITOCHONDRIAL"/>
    <property type="match status" value="1"/>
</dbReference>
<evidence type="ECO:0000256" key="6">
    <source>
        <dbReference type="ARBA" id="ARBA00032824"/>
    </source>
</evidence>
<evidence type="ECO:0000256" key="2">
    <source>
        <dbReference type="ARBA" id="ARBA00022559"/>
    </source>
</evidence>
<evidence type="ECO:0000256" key="4">
    <source>
        <dbReference type="ARBA" id="ARBA00023002"/>
    </source>
</evidence>
<dbReference type="SUPFAM" id="SSF52833">
    <property type="entry name" value="Thioredoxin-like"/>
    <property type="match status" value="1"/>
</dbReference>
<name>A0A9P5D6C3_9HYPO</name>
<dbReference type="InterPro" id="IPR013740">
    <property type="entry name" value="Redoxin"/>
</dbReference>
<keyword evidence="3 9" id="KW-0049">Antioxidant</keyword>
<organism evidence="11 12">
    <name type="scientific">Geosmithia morbida</name>
    <dbReference type="NCBI Taxonomy" id="1094350"/>
    <lineage>
        <taxon>Eukaryota</taxon>
        <taxon>Fungi</taxon>
        <taxon>Dikarya</taxon>
        <taxon>Ascomycota</taxon>
        <taxon>Pezizomycotina</taxon>
        <taxon>Sordariomycetes</taxon>
        <taxon>Hypocreomycetidae</taxon>
        <taxon>Hypocreales</taxon>
        <taxon>Bionectriaceae</taxon>
        <taxon>Geosmithia</taxon>
    </lineage>
</organism>
<feature type="domain" description="Redoxin" evidence="10">
    <location>
        <begin position="5"/>
        <end position="152"/>
    </location>
</feature>
<dbReference type="GO" id="GO:0042744">
    <property type="term" value="P:hydrogen peroxide catabolic process"/>
    <property type="evidence" value="ECO:0007669"/>
    <property type="project" value="TreeGrafter"/>
</dbReference>
<dbReference type="GeneID" id="55971504"/>
<accession>A0A9P5D6C3</accession>
<comment type="caution">
    <text evidence="11">The sequence shown here is derived from an EMBL/GenBank/DDBJ whole genome shotgun (WGS) entry which is preliminary data.</text>
</comment>
<comment type="function">
    <text evidence="9">Thiol-specific peroxidase that catalyzes the reduction of hydrogen peroxide and organic hydroperoxides to water and alcohols, respectively. Plays a role in cell protection against oxidative stress by detoxifying peroxides.</text>
</comment>
<dbReference type="Proteomes" id="UP000749293">
    <property type="component" value="Unassembled WGS sequence"/>
</dbReference>
<dbReference type="CDD" id="cd03013">
    <property type="entry name" value="PRX5_like"/>
    <property type="match status" value="1"/>
</dbReference>
<evidence type="ECO:0000313" key="12">
    <source>
        <dbReference type="Proteomes" id="UP000749293"/>
    </source>
</evidence>
<keyword evidence="2 9" id="KW-0575">Peroxidase</keyword>
<dbReference type="EMBL" id="JAANYQ010000004">
    <property type="protein sequence ID" value="KAF4124610.1"/>
    <property type="molecule type" value="Genomic_DNA"/>
</dbReference>
<evidence type="ECO:0000256" key="8">
    <source>
        <dbReference type="PIRSR" id="PIRSR637944-1"/>
    </source>
</evidence>
<dbReference type="InterPro" id="IPR036249">
    <property type="entry name" value="Thioredoxin-like_sf"/>
</dbReference>
<dbReference type="GO" id="GO:0005739">
    <property type="term" value="C:mitochondrion"/>
    <property type="evidence" value="ECO:0007669"/>
    <property type="project" value="TreeGrafter"/>
</dbReference>
<evidence type="ECO:0000256" key="3">
    <source>
        <dbReference type="ARBA" id="ARBA00022862"/>
    </source>
</evidence>
<dbReference type="AlphaFoldDB" id="A0A9P5D6C3"/>
<dbReference type="GO" id="GO:0045454">
    <property type="term" value="P:cell redox homeostasis"/>
    <property type="evidence" value="ECO:0007669"/>
    <property type="project" value="TreeGrafter"/>
</dbReference>
<dbReference type="GO" id="GO:0005777">
    <property type="term" value="C:peroxisome"/>
    <property type="evidence" value="ECO:0007669"/>
    <property type="project" value="TreeGrafter"/>
</dbReference>
<evidence type="ECO:0000256" key="5">
    <source>
        <dbReference type="ARBA" id="ARBA00023284"/>
    </source>
</evidence>
<dbReference type="InterPro" id="IPR037944">
    <property type="entry name" value="PRX5-like"/>
</dbReference>
<gene>
    <name evidence="11" type="ORF">GMORB2_5276</name>
</gene>
<proteinExistence type="inferred from homology"/>
<keyword evidence="5 9" id="KW-0676">Redox-active center</keyword>
<sequence length="167" mass="18175">MPELKVGDTFPEGVSFSYIPVTPETAEVTSCGIPTKFDASAQFKDKKIVLVSVPGAFTPTCTGSHIPGYIEKTAELKAKGVDQVVIIAYNDAYVMSAWGKAHGVKDDFILFVSDTDVKFSKNYGWLAGERTDRYALVIDHGKITYAAKEKVLNDTDYTGVNVVLPTL</sequence>
<keyword evidence="12" id="KW-1185">Reference proteome</keyword>
<dbReference type="Gene3D" id="3.40.30.10">
    <property type="entry name" value="Glutaredoxin"/>
    <property type="match status" value="1"/>
</dbReference>
<dbReference type="FunFam" id="3.40.30.10:FF:000020">
    <property type="entry name" value="Peroxiredoxin"/>
    <property type="match status" value="1"/>
</dbReference>
<keyword evidence="4 9" id="KW-0560">Oxidoreductase</keyword>
<evidence type="ECO:0000313" key="11">
    <source>
        <dbReference type="EMBL" id="KAF4124610.1"/>
    </source>
</evidence>